<feature type="compositionally biased region" description="Low complexity" evidence="1">
    <location>
        <begin position="37"/>
        <end position="92"/>
    </location>
</feature>
<name>A0A481W605_9CAUD</name>
<keyword evidence="3" id="KW-1185">Reference proteome</keyword>
<feature type="region of interest" description="Disordered" evidence="1">
    <location>
        <begin position="1"/>
        <end position="21"/>
    </location>
</feature>
<accession>A0A481W605</accession>
<dbReference type="EMBL" id="MK473373">
    <property type="protein sequence ID" value="QBJ04524.1"/>
    <property type="molecule type" value="Genomic_DNA"/>
</dbReference>
<dbReference type="GeneID" id="55011816"/>
<dbReference type="RefSeq" id="YP_009820380.1">
    <property type="nucleotide sequence ID" value="NC_048166.1"/>
</dbReference>
<organism evidence="2 3">
    <name type="scientific">Pseudomonas phage Lana</name>
    <dbReference type="NCBI Taxonomy" id="2530172"/>
    <lineage>
        <taxon>Viruses</taxon>
        <taxon>Duplodnaviria</taxon>
        <taxon>Heunggongvirae</taxon>
        <taxon>Uroviricota</taxon>
        <taxon>Caudoviricetes</taxon>
        <taxon>Lanavirus</taxon>
        <taxon>Lanavirus lana</taxon>
    </lineage>
</organism>
<sequence>MALKRAAAPTEDTTKTAAATAAEAVKETVKEVETAAVETQAQVQEEPVVETQQQAEAEDVQTAAEASATEQPAAEAEPVAEAAAKPAAAAEVQPEERATNQVAVKPEGGAVQVSNTERQANAAQKFSQEMAEQGFEGLNLTGMSFDRVKLAEGTFQLGSEEVNLTDTINVNILSTRNIYIVRQFAGDGAELYYSYDKQGLTLSDGSSAQEIRDTWLEEGYGTPDEPLDIKEYIEAMAQLKNREDEYDEHMVSLSIPPASKDRLAGAIAVGVRKHLCAPGELILQCKVGKKVGSGEKAFRPWNFSAVGRL</sequence>
<evidence type="ECO:0000256" key="1">
    <source>
        <dbReference type="SAM" id="MobiDB-lite"/>
    </source>
</evidence>
<proteinExistence type="predicted"/>
<evidence type="ECO:0000313" key="3">
    <source>
        <dbReference type="Proteomes" id="UP000293575"/>
    </source>
</evidence>
<dbReference type="Proteomes" id="UP000293575">
    <property type="component" value="Segment"/>
</dbReference>
<evidence type="ECO:0000313" key="2">
    <source>
        <dbReference type="EMBL" id="QBJ04524.1"/>
    </source>
</evidence>
<feature type="region of interest" description="Disordered" evidence="1">
    <location>
        <begin position="37"/>
        <end position="112"/>
    </location>
</feature>
<reference evidence="2" key="1">
    <citation type="submission" date="2019-01" db="EMBL/GenBank/DDBJ databases">
        <authorList>
            <person name="Hylling O."/>
            <person name="Carstens A.B."/>
            <person name="Hansen L.H."/>
        </authorList>
    </citation>
    <scope>NUCLEOTIDE SEQUENCE [LARGE SCALE GENOMIC DNA]</scope>
</reference>
<protein>
    <submittedName>
        <fullName evidence="2">Uncharacterized protein</fullName>
    </submittedName>
</protein>
<dbReference type="KEGG" id="vg:55011816"/>